<dbReference type="GO" id="GO:0005975">
    <property type="term" value="P:carbohydrate metabolic process"/>
    <property type="evidence" value="ECO:0007669"/>
    <property type="project" value="InterPro"/>
</dbReference>
<dbReference type="Pfam" id="PF00933">
    <property type="entry name" value="Glyco_hydro_3"/>
    <property type="match status" value="1"/>
</dbReference>
<dbReference type="EMBL" id="CP031422">
    <property type="protein sequence ID" value="AZS40296.1"/>
    <property type="molecule type" value="Genomic_DNA"/>
</dbReference>
<feature type="chain" id="PRO_5019211182" evidence="5">
    <location>
        <begin position="30"/>
        <end position="403"/>
    </location>
</feature>
<protein>
    <submittedName>
        <fullName evidence="7">Beta-hexosaminidase</fullName>
        <ecNumber evidence="7">3.2.1.52</ecNumber>
    </submittedName>
</protein>
<evidence type="ECO:0000256" key="4">
    <source>
        <dbReference type="SAM" id="MobiDB-lite"/>
    </source>
</evidence>
<evidence type="ECO:0000256" key="1">
    <source>
        <dbReference type="ARBA" id="ARBA00005336"/>
    </source>
</evidence>
<evidence type="ECO:0000313" key="8">
    <source>
        <dbReference type="Proteomes" id="UP000274841"/>
    </source>
</evidence>
<gene>
    <name evidence="7" type="primary">nagZ_2</name>
    <name evidence="7" type="ORF">CVS54_01623</name>
</gene>
<dbReference type="GO" id="GO:0004563">
    <property type="term" value="F:beta-N-acetylhexosaminidase activity"/>
    <property type="evidence" value="ECO:0007669"/>
    <property type="project" value="UniProtKB-EC"/>
</dbReference>
<evidence type="ECO:0000256" key="3">
    <source>
        <dbReference type="ARBA" id="ARBA00023295"/>
    </source>
</evidence>
<evidence type="ECO:0000256" key="5">
    <source>
        <dbReference type="SAM" id="SignalP"/>
    </source>
</evidence>
<dbReference type="KEGG" id="moy:CVS54_01623"/>
<organism evidence="7 8">
    <name type="scientific">Microbacterium oxydans</name>
    <dbReference type="NCBI Taxonomy" id="82380"/>
    <lineage>
        <taxon>Bacteria</taxon>
        <taxon>Bacillati</taxon>
        <taxon>Actinomycetota</taxon>
        <taxon>Actinomycetes</taxon>
        <taxon>Micrococcales</taxon>
        <taxon>Microbacteriaceae</taxon>
        <taxon>Microbacterium</taxon>
    </lineage>
</organism>
<evidence type="ECO:0000313" key="7">
    <source>
        <dbReference type="EMBL" id="AZS40296.1"/>
    </source>
</evidence>
<dbReference type="GO" id="GO:0009254">
    <property type="term" value="P:peptidoglycan turnover"/>
    <property type="evidence" value="ECO:0007669"/>
    <property type="project" value="TreeGrafter"/>
</dbReference>
<dbReference type="Gene3D" id="3.20.20.300">
    <property type="entry name" value="Glycoside hydrolase, family 3, N-terminal domain"/>
    <property type="match status" value="1"/>
</dbReference>
<accession>A0A3S9WJN3</accession>
<name>A0A3S9WJN3_9MICO</name>
<dbReference type="AlphaFoldDB" id="A0A3S9WJN3"/>
<comment type="similarity">
    <text evidence="1">Belongs to the glycosyl hydrolase 3 family.</text>
</comment>
<evidence type="ECO:0000256" key="2">
    <source>
        <dbReference type="ARBA" id="ARBA00022801"/>
    </source>
</evidence>
<dbReference type="RefSeq" id="WP_233437404.1">
    <property type="nucleotide sequence ID" value="NZ_CP031422.1"/>
</dbReference>
<keyword evidence="2 7" id="KW-0378">Hydrolase</keyword>
<feature type="signal peptide" evidence="5">
    <location>
        <begin position="1"/>
        <end position="29"/>
    </location>
</feature>
<keyword evidence="5" id="KW-0732">Signal</keyword>
<dbReference type="EC" id="3.2.1.52" evidence="7"/>
<dbReference type="PANTHER" id="PTHR30480">
    <property type="entry name" value="BETA-HEXOSAMINIDASE-RELATED"/>
    <property type="match status" value="1"/>
</dbReference>
<feature type="region of interest" description="Disordered" evidence="4">
    <location>
        <begin position="231"/>
        <end position="250"/>
    </location>
</feature>
<evidence type="ECO:0000259" key="6">
    <source>
        <dbReference type="Pfam" id="PF00933"/>
    </source>
</evidence>
<dbReference type="InterPro" id="IPR050226">
    <property type="entry name" value="NagZ_Beta-hexosaminidase"/>
</dbReference>
<proteinExistence type="inferred from homology"/>
<reference evidence="7 8" key="1">
    <citation type="submission" date="2018-08" db="EMBL/GenBank/DDBJ databases">
        <title>Microbacterium oxydans strain HG3.</title>
        <authorList>
            <person name="ORTET P."/>
        </authorList>
    </citation>
    <scope>NUCLEOTIDE SEQUENCE [LARGE SCALE GENOMIC DNA]</scope>
    <source>
        <strain evidence="7 8">HG3</strain>
    </source>
</reference>
<dbReference type="InterPro" id="IPR001764">
    <property type="entry name" value="Glyco_hydro_3_N"/>
</dbReference>
<feature type="domain" description="Glycoside hydrolase family 3 N-terminal" evidence="6">
    <location>
        <begin position="93"/>
        <end position="381"/>
    </location>
</feature>
<sequence>MTSRVRRYGVGALALAAMAGLCAATPATASSTFTDTPIRAAAAETSSGVSSEEFVERAEERVAEMSVAEQASTVVMGHVAGTDPVALHAYMASGLGGFILMGANIPATEAELQALTAALTVDPALPPLIAVDQEGGFVSRLHDDGFPASTSLKGLPVAETSAAFSARGALVARAGITVNFGTVADYTSDPGSFIHGRALGIDSASAAERVAAATTAQEQFVASTLKHFPGHGAAPGDSHRAIPSSTMGREEWRATEAVPFEAGIDAGASLLMYGHLAYTEIDPLPASLSPVWHDIAREELGFTGVAVTDDLGMLLSSGDPAYADPVANGVAAIAAGNDLVLMIAGSDAQTAGAMAAGIGAAVDAGALPAERLEEAATRVVALRMQMAAATARWATCDDCEPVG</sequence>
<dbReference type="SUPFAM" id="SSF51445">
    <property type="entry name" value="(Trans)glycosidases"/>
    <property type="match status" value="1"/>
</dbReference>
<dbReference type="InterPro" id="IPR036962">
    <property type="entry name" value="Glyco_hydro_3_N_sf"/>
</dbReference>
<dbReference type="InterPro" id="IPR017853">
    <property type="entry name" value="GH"/>
</dbReference>
<dbReference type="Proteomes" id="UP000274841">
    <property type="component" value="Chromosome"/>
</dbReference>
<keyword evidence="3 7" id="KW-0326">Glycosidase</keyword>
<dbReference type="PANTHER" id="PTHR30480:SF16">
    <property type="entry name" value="GLYCOSIDE HYDROLASE FAMILY 3 DOMAIN PROTEIN"/>
    <property type="match status" value="1"/>
</dbReference>